<dbReference type="Gene3D" id="2.60.40.1180">
    <property type="entry name" value="Golgi alpha-mannosidase II"/>
    <property type="match status" value="1"/>
</dbReference>
<organism evidence="7 8">
    <name type="scientific">Bacteroides sedimenti</name>
    <dbReference type="NCBI Taxonomy" id="2136147"/>
    <lineage>
        <taxon>Bacteria</taxon>
        <taxon>Pseudomonadati</taxon>
        <taxon>Bacteroidota</taxon>
        <taxon>Bacteroidia</taxon>
        <taxon>Bacteroidales</taxon>
        <taxon>Bacteroidaceae</taxon>
        <taxon>Bacteroides</taxon>
    </lineage>
</organism>
<name>A0ABN6Z6Q3_9BACE</name>
<accession>A0ABN6Z6Q3</accession>
<dbReference type="InterPro" id="IPR041233">
    <property type="entry name" value="Melibiase_C"/>
</dbReference>
<evidence type="ECO:0000313" key="8">
    <source>
        <dbReference type="Proteomes" id="UP001496674"/>
    </source>
</evidence>
<dbReference type="Pfam" id="PF05345">
    <property type="entry name" value="He_PIG"/>
    <property type="match status" value="1"/>
</dbReference>
<reference evidence="7 8" key="1">
    <citation type="submission" date="2023-04" db="EMBL/GenBank/DDBJ databases">
        <title>Draft genome sequence of acteroides sedimenti strain YN3PY1.</title>
        <authorList>
            <person name="Yoshida N."/>
        </authorList>
    </citation>
    <scope>NUCLEOTIDE SEQUENCE [LARGE SCALE GENOMIC DNA]</scope>
    <source>
        <strain evidence="7 8">YN3PY1</strain>
    </source>
</reference>
<dbReference type="InterPro" id="IPR017853">
    <property type="entry name" value="GH"/>
</dbReference>
<dbReference type="InterPro" id="IPR038637">
    <property type="entry name" value="NPCBM_sf"/>
</dbReference>
<dbReference type="EMBL" id="AP028055">
    <property type="protein sequence ID" value="BEG97780.1"/>
    <property type="molecule type" value="Genomic_DNA"/>
</dbReference>
<evidence type="ECO:0000256" key="4">
    <source>
        <dbReference type="ARBA" id="ARBA00023295"/>
    </source>
</evidence>
<evidence type="ECO:0000256" key="3">
    <source>
        <dbReference type="ARBA" id="ARBA00022801"/>
    </source>
</evidence>
<dbReference type="InterPro" id="IPR013785">
    <property type="entry name" value="Aldolase_TIM"/>
</dbReference>
<dbReference type="Pfam" id="PF08305">
    <property type="entry name" value="NPCBM"/>
    <property type="match status" value="1"/>
</dbReference>
<evidence type="ECO:0000256" key="2">
    <source>
        <dbReference type="ARBA" id="ARBA00022729"/>
    </source>
</evidence>
<keyword evidence="2" id="KW-0732">Signal</keyword>
<dbReference type="SUPFAM" id="SSF49785">
    <property type="entry name" value="Galactose-binding domain-like"/>
    <property type="match status" value="1"/>
</dbReference>
<sequence>MFDKKDRIMKKYNFLLILLFLPLCAFSKKVWLDELNVNYLLQDWGSAQVNKSVLGTSLEVAGTKYERGIGTHSISRYLLNLHGKAKSISGLVGADDKNDFGGKMEFMIIADKKIIWQSGIMQKGTPAKPFSVNLKNVQKVALLVTEGGDGIMYDHADWLNVKFETSGNITPESVLPEKITTEKYILTPKEKEIPKINSPKVFGVRPNSPFLYTVAATGKRPIAFTAYQLPDGLSIDKETGRITGLLKKRGTYNVVVRADNELGGDFRIVRIIVGDKICLTPPMGWNSWNCWGLSVNDQKVKNAADFMSRNLINHGWTYVNIDDGWEAEKRTENNELLGNSKFPDFKDLSDYIHSKGLKFGIYSSPGSKTCGGYLGSYKHEEQDARTWANWGVDYLKYDYCSYNEVVPVPTEDLIKEPYAIMKKALDRVNRDITYCVGFGAPNVWNWAQEAGGNFWRTTRDITDEWNVVTAIGCFQDVCASVTKPSCFNDPDMLVVGRLGMGWGAKAHDSYLTPDEQYSHISLWCLLSAPLLIGCDMDNMDDFTLNLLTNDEVIAIDQDPAAMPAKKILTENGQIWYKPLEDGSVAVGFFNIDPYAIVWDQNESVQIQTIKYKMALNMTQLGLKGNYMVRDLWRQKELGLYNDYFETDVPYHGVTLVKFSPIK</sequence>
<dbReference type="Gene3D" id="3.20.20.70">
    <property type="entry name" value="Aldolase class I"/>
    <property type="match status" value="1"/>
</dbReference>
<dbReference type="PANTHER" id="PTHR11452:SF75">
    <property type="entry name" value="ALPHA-GALACTOSIDASE MEL1"/>
    <property type="match status" value="1"/>
</dbReference>
<proteinExistence type="inferred from homology"/>
<dbReference type="PRINTS" id="PR00740">
    <property type="entry name" value="GLHYDRLASE27"/>
</dbReference>
<dbReference type="Pfam" id="PF17801">
    <property type="entry name" value="Melibiase_C"/>
    <property type="match status" value="1"/>
</dbReference>
<dbReference type="InterPro" id="IPR008979">
    <property type="entry name" value="Galactose-bd-like_sf"/>
</dbReference>
<dbReference type="InterPro" id="IPR015919">
    <property type="entry name" value="Cadherin-like_sf"/>
</dbReference>
<evidence type="ECO:0000259" key="6">
    <source>
        <dbReference type="SMART" id="SM00776"/>
    </source>
</evidence>
<evidence type="ECO:0000256" key="1">
    <source>
        <dbReference type="ARBA" id="ARBA00009743"/>
    </source>
</evidence>
<keyword evidence="3 5" id="KW-0378">Hydrolase</keyword>
<keyword evidence="8" id="KW-1185">Reference proteome</keyword>
<comment type="similarity">
    <text evidence="1 5">Belongs to the glycosyl hydrolase 27 family.</text>
</comment>
<dbReference type="Gene3D" id="2.60.120.1060">
    <property type="entry name" value="NPCBM/NEW2 domain"/>
    <property type="match status" value="1"/>
</dbReference>
<feature type="domain" description="Glycosyl hydrolase family 98 putative carbohydrate-binding module" evidence="6">
    <location>
        <begin position="26"/>
        <end position="165"/>
    </location>
</feature>
<dbReference type="InterPro" id="IPR013222">
    <property type="entry name" value="Glyco_hyd_98_carb-bd"/>
</dbReference>
<dbReference type="Gene3D" id="2.60.40.10">
    <property type="entry name" value="Immunoglobulins"/>
    <property type="match status" value="1"/>
</dbReference>
<comment type="catalytic activity">
    <reaction evidence="5">
        <text>Hydrolysis of terminal, non-reducing alpha-D-galactose residues in alpha-D-galactosides, including galactose oligosaccharides, galactomannans and galactolipids.</text>
        <dbReference type="EC" id="3.2.1.22"/>
    </reaction>
</comment>
<dbReference type="SUPFAM" id="SSF51445">
    <property type="entry name" value="(Trans)glycosidases"/>
    <property type="match status" value="1"/>
</dbReference>
<evidence type="ECO:0000256" key="5">
    <source>
        <dbReference type="RuleBase" id="RU361168"/>
    </source>
</evidence>
<keyword evidence="4 5" id="KW-0326">Glycosidase</keyword>
<dbReference type="PANTHER" id="PTHR11452">
    <property type="entry name" value="ALPHA-GALACTOSIDASE/ALPHA-N-ACETYLGALACTOSAMINIDASE"/>
    <property type="match status" value="1"/>
</dbReference>
<dbReference type="Proteomes" id="UP001496674">
    <property type="component" value="Chromosome"/>
</dbReference>
<dbReference type="SUPFAM" id="SSF51011">
    <property type="entry name" value="Glycosyl hydrolase domain"/>
    <property type="match status" value="1"/>
</dbReference>
<dbReference type="InterPro" id="IPR013783">
    <property type="entry name" value="Ig-like_fold"/>
</dbReference>
<dbReference type="Pfam" id="PF16499">
    <property type="entry name" value="Melibiase_2"/>
    <property type="match status" value="1"/>
</dbReference>
<keyword evidence="5" id="KW-1015">Disulfide bond</keyword>
<dbReference type="EC" id="3.2.1.22" evidence="5"/>
<evidence type="ECO:0000313" key="7">
    <source>
        <dbReference type="EMBL" id="BEG97780.1"/>
    </source>
</evidence>
<gene>
    <name evidence="7" type="ORF">BSYN_00450</name>
</gene>
<dbReference type="InterPro" id="IPR002241">
    <property type="entry name" value="Glyco_hydro_27"/>
</dbReference>
<protein>
    <recommendedName>
        <fullName evidence="5">Alpha-galactosidase</fullName>
        <ecNumber evidence="5">3.2.1.22</ecNumber>
    </recommendedName>
    <alternativeName>
        <fullName evidence="5">Melibiase</fullName>
    </alternativeName>
</protein>
<dbReference type="SMART" id="SM00776">
    <property type="entry name" value="NPCBM"/>
    <property type="match status" value="1"/>
</dbReference>
<dbReference type="InterPro" id="IPR013780">
    <property type="entry name" value="Glyco_hydro_b"/>
</dbReference>
<dbReference type="SUPFAM" id="SSF49313">
    <property type="entry name" value="Cadherin-like"/>
    <property type="match status" value="1"/>
</dbReference>
<dbReference type="CDD" id="cd14792">
    <property type="entry name" value="GH27"/>
    <property type="match status" value="1"/>
</dbReference>